<keyword evidence="3" id="KW-1185">Reference proteome</keyword>
<sequence length="136" mass="15641">MRGGATKAYRQQAFIRNIKVQSTTARQNKSRVQPQAVTKPLFSGTIHLINLLSIPIELKGWGIPCQVCSLILPAFCRLSNDFKKLSFVYANIDECPETTQNIRYTPTFQFYRDGEKVDEMYGAGEQRLRDRLWLHS</sequence>
<comment type="caution">
    <text evidence="2">The sequence shown here is derived from an EMBL/GenBank/DDBJ whole genome shotgun (WGS) entry which is preliminary data.</text>
</comment>
<proteinExistence type="predicted"/>
<organism evidence="2 3">
    <name type="scientific">Carex littledalei</name>
    <dbReference type="NCBI Taxonomy" id="544730"/>
    <lineage>
        <taxon>Eukaryota</taxon>
        <taxon>Viridiplantae</taxon>
        <taxon>Streptophyta</taxon>
        <taxon>Embryophyta</taxon>
        <taxon>Tracheophyta</taxon>
        <taxon>Spermatophyta</taxon>
        <taxon>Magnoliopsida</taxon>
        <taxon>Liliopsida</taxon>
        <taxon>Poales</taxon>
        <taxon>Cyperaceae</taxon>
        <taxon>Cyperoideae</taxon>
        <taxon>Cariceae</taxon>
        <taxon>Carex</taxon>
        <taxon>Carex subgen. Euthyceras</taxon>
    </lineage>
</organism>
<dbReference type="PANTHER" id="PTHR47571:SF1">
    <property type="entry name" value="THIOREDOXIN-LIKE 3-3"/>
    <property type="match status" value="1"/>
</dbReference>
<dbReference type="CDD" id="cd02947">
    <property type="entry name" value="TRX_family"/>
    <property type="match status" value="1"/>
</dbReference>
<dbReference type="Pfam" id="PF00085">
    <property type="entry name" value="Thioredoxin"/>
    <property type="match status" value="1"/>
</dbReference>
<name>A0A833RWZ6_9POAL</name>
<accession>A0A833RWZ6</accession>
<dbReference type="PANTHER" id="PTHR47571">
    <property type="entry name" value="THIOREDOXIN-LIKE 3-3"/>
    <property type="match status" value="1"/>
</dbReference>
<protein>
    <submittedName>
        <fullName evidence="2">Thioredoxin-like 3-3</fullName>
    </submittedName>
</protein>
<evidence type="ECO:0000313" key="3">
    <source>
        <dbReference type="Proteomes" id="UP000623129"/>
    </source>
</evidence>
<feature type="domain" description="Thioredoxin" evidence="1">
    <location>
        <begin position="65"/>
        <end position="128"/>
    </location>
</feature>
<dbReference type="OrthoDB" id="2121326at2759"/>
<gene>
    <name evidence="2" type="ORF">FCM35_KLT16035</name>
</gene>
<dbReference type="InterPro" id="IPR044193">
    <property type="entry name" value="TRL33"/>
</dbReference>
<dbReference type="AlphaFoldDB" id="A0A833RWZ6"/>
<evidence type="ECO:0000259" key="1">
    <source>
        <dbReference type="Pfam" id="PF00085"/>
    </source>
</evidence>
<dbReference type="Gene3D" id="3.40.30.10">
    <property type="entry name" value="Glutaredoxin"/>
    <property type="match status" value="1"/>
</dbReference>
<evidence type="ECO:0000313" key="2">
    <source>
        <dbReference type="EMBL" id="KAF3340264.1"/>
    </source>
</evidence>
<dbReference type="InterPro" id="IPR013766">
    <property type="entry name" value="Thioredoxin_domain"/>
</dbReference>
<dbReference type="InterPro" id="IPR036249">
    <property type="entry name" value="Thioredoxin-like_sf"/>
</dbReference>
<reference evidence="2" key="1">
    <citation type="submission" date="2020-01" db="EMBL/GenBank/DDBJ databases">
        <title>Genome sequence of Kobresia littledalei, the first chromosome-level genome in the family Cyperaceae.</title>
        <authorList>
            <person name="Qu G."/>
        </authorList>
    </citation>
    <scope>NUCLEOTIDE SEQUENCE</scope>
    <source>
        <strain evidence="2">C.B.Clarke</strain>
        <tissue evidence="2">Leaf</tissue>
    </source>
</reference>
<dbReference type="Proteomes" id="UP000623129">
    <property type="component" value="Unassembled WGS sequence"/>
</dbReference>
<dbReference type="SUPFAM" id="SSF52833">
    <property type="entry name" value="Thioredoxin-like"/>
    <property type="match status" value="1"/>
</dbReference>
<dbReference type="EMBL" id="SWLB01000003">
    <property type="protein sequence ID" value="KAF3340264.1"/>
    <property type="molecule type" value="Genomic_DNA"/>
</dbReference>